<keyword evidence="3" id="KW-1185">Reference proteome</keyword>
<reference evidence="2 3" key="1">
    <citation type="journal article" name="Sci. Rep.">
        <title>Genome-scale phylogenetic analyses confirm Olpidium as the closest living zoosporic fungus to the non-flagellated, terrestrial fungi.</title>
        <authorList>
            <person name="Chang Y."/>
            <person name="Rochon D."/>
            <person name="Sekimoto S."/>
            <person name="Wang Y."/>
            <person name="Chovatia M."/>
            <person name="Sandor L."/>
            <person name="Salamov A."/>
            <person name="Grigoriev I.V."/>
            <person name="Stajich J.E."/>
            <person name="Spatafora J.W."/>
        </authorList>
    </citation>
    <scope>NUCLEOTIDE SEQUENCE [LARGE SCALE GENOMIC DNA]</scope>
    <source>
        <strain evidence="2">S191</strain>
    </source>
</reference>
<dbReference type="PANTHER" id="PTHR45728">
    <property type="entry name" value="ACETYL-COA CARBOXYLASE, ISOFORM A"/>
    <property type="match status" value="1"/>
</dbReference>
<dbReference type="PANTHER" id="PTHR45728:SF3">
    <property type="entry name" value="ACETYL-COA CARBOXYLASE"/>
    <property type="match status" value="1"/>
</dbReference>
<feature type="domain" description="CoA carboxyltransferase N-terminal" evidence="1">
    <location>
        <begin position="1"/>
        <end position="40"/>
    </location>
</feature>
<comment type="caution">
    <text evidence="2">The sequence shown here is derived from an EMBL/GenBank/DDBJ whole genome shotgun (WGS) entry which is preliminary data.</text>
</comment>
<organism evidence="2 3">
    <name type="scientific">Olpidium bornovanus</name>
    <dbReference type="NCBI Taxonomy" id="278681"/>
    <lineage>
        <taxon>Eukaryota</taxon>
        <taxon>Fungi</taxon>
        <taxon>Fungi incertae sedis</taxon>
        <taxon>Olpidiomycota</taxon>
        <taxon>Olpidiomycotina</taxon>
        <taxon>Olpidiomycetes</taxon>
        <taxon>Olpidiales</taxon>
        <taxon>Olpidiaceae</taxon>
        <taxon>Olpidium</taxon>
    </lineage>
</organism>
<dbReference type="InterPro" id="IPR029045">
    <property type="entry name" value="ClpP/crotonase-like_dom_sf"/>
</dbReference>
<dbReference type="EMBL" id="JAEFCI010003409">
    <property type="protein sequence ID" value="KAG5461596.1"/>
    <property type="molecule type" value="Genomic_DNA"/>
</dbReference>
<dbReference type="GO" id="GO:0006633">
    <property type="term" value="P:fatty acid biosynthetic process"/>
    <property type="evidence" value="ECO:0007669"/>
    <property type="project" value="TreeGrafter"/>
</dbReference>
<dbReference type="SUPFAM" id="SSF52096">
    <property type="entry name" value="ClpP/crotonase"/>
    <property type="match status" value="1"/>
</dbReference>
<gene>
    <name evidence="2" type="ORF">BJ554DRAFT_6186</name>
</gene>
<proteinExistence type="predicted"/>
<evidence type="ECO:0000259" key="1">
    <source>
        <dbReference type="PROSITE" id="PS50980"/>
    </source>
</evidence>
<dbReference type="OrthoDB" id="439921at2759"/>
<dbReference type="InterPro" id="IPR049076">
    <property type="entry name" value="ACCA"/>
</dbReference>
<dbReference type="PROSITE" id="PS50980">
    <property type="entry name" value="COA_CT_NTER"/>
    <property type="match status" value="1"/>
</dbReference>
<accession>A0A8H7ZYC5</accession>
<dbReference type="Pfam" id="PF01039">
    <property type="entry name" value="Carboxyl_trans"/>
    <property type="match status" value="1"/>
</dbReference>
<dbReference type="InterPro" id="IPR011762">
    <property type="entry name" value="COA_CT_N"/>
</dbReference>
<dbReference type="GO" id="GO:0003989">
    <property type="term" value="F:acetyl-CoA carboxylase activity"/>
    <property type="evidence" value="ECO:0007669"/>
    <property type="project" value="InterPro"/>
</dbReference>
<sequence>MHKNGVSHLTATDDLDGVTKITEWLSFVPDVRGALPPIIKSNDPVDRLIEIVPPKGSYAPRHFLAGKTVTDPETGEELWLSGFFDKGSFVETLAGWARTVVRLLPV</sequence>
<evidence type="ECO:0000313" key="3">
    <source>
        <dbReference type="Proteomes" id="UP000673691"/>
    </source>
</evidence>
<evidence type="ECO:0000313" key="2">
    <source>
        <dbReference type="EMBL" id="KAG5461596.1"/>
    </source>
</evidence>
<dbReference type="AlphaFoldDB" id="A0A8H7ZYC5"/>
<name>A0A8H7ZYC5_9FUNG</name>
<dbReference type="InterPro" id="IPR034733">
    <property type="entry name" value="AcCoA_carboxyl_beta"/>
</dbReference>
<protein>
    <submittedName>
        <fullName evidence="2">Carboxyl transferase</fullName>
    </submittedName>
</protein>
<dbReference type="Gene3D" id="3.90.226.10">
    <property type="entry name" value="2-enoyl-CoA Hydratase, Chain A, domain 1"/>
    <property type="match status" value="2"/>
</dbReference>
<keyword evidence="2" id="KW-0808">Transferase</keyword>
<dbReference type="Proteomes" id="UP000673691">
    <property type="component" value="Unassembled WGS sequence"/>
</dbReference>
<dbReference type="GO" id="GO:0005739">
    <property type="term" value="C:mitochondrion"/>
    <property type="evidence" value="ECO:0007669"/>
    <property type="project" value="TreeGrafter"/>
</dbReference>
<dbReference type="GO" id="GO:0016740">
    <property type="term" value="F:transferase activity"/>
    <property type="evidence" value="ECO:0007669"/>
    <property type="project" value="UniProtKB-KW"/>
</dbReference>